<keyword evidence="2" id="KW-1185">Reference proteome</keyword>
<proteinExistence type="predicted"/>
<gene>
    <name evidence="1" type="ORF">MSTE_04510</name>
</gene>
<dbReference type="AlphaFoldDB" id="A0A1Z4F3P2"/>
<organism evidence="1 2">
    <name type="scientific">[Mycobacterium] stephanolepidis</name>
    <dbReference type="NCBI Taxonomy" id="1520670"/>
    <lineage>
        <taxon>Bacteria</taxon>
        <taxon>Bacillati</taxon>
        <taxon>Actinomycetota</taxon>
        <taxon>Actinomycetes</taxon>
        <taxon>Mycobacteriales</taxon>
        <taxon>Mycobacteriaceae</taxon>
        <taxon>Mycobacteroides</taxon>
    </lineage>
</organism>
<sequence length="62" mass="6423">MKTLMTIPARCFRTVSGVAAVTKREKISPIVMFSLASGRDGSLSGVVLTDGSPEVEVLGVGV</sequence>
<accession>A0A1Z4F3P2</accession>
<dbReference type="EMBL" id="AP018165">
    <property type="protein sequence ID" value="BAX99804.1"/>
    <property type="molecule type" value="Genomic_DNA"/>
</dbReference>
<evidence type="ECO:0000313" key="2">
    <source>
        <dbReference type="Proteomes" id="UP000217954"/>
    </source>
</evidence>
<dbReference type="Proteomes" id="UP000217954">
    <property type="component" value="Chromosome"/>
</dbReference>
<protein>
    <submittedName>
        <fullName evidence="1">Uncharacterized protein</fullName>
    </submittedName>
</protein>
<reference evidence="1 2" key="2">
    <citation type="journal article" date="2017" name="Int. J. Syst. Evol. Microbiol.">
        <title>Mycobacterium stephanolepidis sp. nov., a rapidly growing species related to Mycobacterium chelonae, isolated from marine teleost fish, Stephanolepis cirrhifer.</title>
        <authorList>
            <person name="Fukano H."/>
            <person name="Wada S."/>
            <person name="Kurata O."/>
            <person name="Katayama K."/>
            <person name="Fujiwara N."/>
            <person name="Hoshino Y."/>
        </authorList>
    </citation>
    <scope>NUCLEOTIDE SEQUENCE [LARGE SCALE GENOMIC DNA]</scope>
    <source>
        <strain evidence="1 2">NJB0901</strain>
    </source>
</reference>
<evidence type="ECO:0000313" key="1">
    <source>
        <dbReference type="EMBL" id="BAX99804.1"/>
    </source>
</evidence>
<reference evidence="2" key="1">
    <citation type="journal article" date="2017" name="Genome Announc.">
        <title>Complete Genome Sequence of Mycobacterium stephanolepidis.</title>
        <authorList>
            <person name="Fukano H."/>
            <person name="Yoshida M."/>
            <person name="Katayama Y."/>
            <person name="Omatsu T."/>
            <person name="Mizutani T."/>
            <person name="Kurata O."/>
            <person name="Wada S."/>
            <person name="Hoshino Y."/>
        </authorList>
    </citation>
    <scope>NUCLEOTIDE SEQUENCE [LARGE SCALE GENOMIC DNA]</scope>
    <source>
        <strain evidence="2">NJB0901</strain>
    </source>
</reference>
<dbReference type="KEGG" id="mste:MSTE_04510"/>
<name>A0A1Z4F3P2_9MYCO</name>